<evidence type="ECO:0000313" key="1">
    <source>
        <dbReference type="EMBL" id="JAH76229.1"/>
    </source>
</evidence>
<protein>
    <submittedName>
        <fullName evidence="1">Uncharacterized protein</fullName>
    </submittedName>
</protein>
<proteinExistence type="predicted"/>
<dbReference type="AlphaFoldDB" id="A0A0E9VDQ6"/>
<organism evidence="1">
    <name type="scientific">Anguilla anguilla</name>
    <name type="common">European freshwater eel</name>
    <name type="synonym">Muraena anguilla</name>
    <dbReference type="NCBI Taxonomy" id="7936"/>
    <lineage>
        <taxon>Eukaryota</taxon>
        <taxon>Metazoa</taxon>
        <taxon>Chordata</taxon>
        <taxon>Craniata</taxon>
        <taxon>Vertebrata</taxon>
        <taxon>Euteleostomi</taxon>
        <taxon>Actinopterygii</taxon>
        <taxon>Neopterygii</taxon>
        <taxon>Teleostei</taxon>
        <taxon>Anguilliformes</taxon>
        <taxon>Anguillidae</taxon>
        <taxon>Anguilla</taxon>
    </lineage>
</organism>
<sequence>MKPRTSRYCGLPGFGCSSGWHLAGGWRG</sequence>
<accession>A0A0E9VDQ6</accession>
<reference evidence="1" key="1">
    <citation type="submission" date="2014-11" db="EMBL/GenBank/DDBJ databases">
        <authorList>
            <person name="Amaro Gonzalez C."/>
        </authorList>
    </citation>
    <scope>NUCLEOTIDE SEQUENCE</scope>
</reference>
<dbReference type="EMBL" id="GBXM01032348">
    <property type="protein sequence ID" value="JAH76229.1"/>
    <property type="molecule type" value="Transcribed_RNA"/>
</dbReference>
<name>A0A0E9VDQ6_ANGAN</name>
<reference evidence="1" key="2">
    <citation type="journal article" date="2015" name="Fish Shellfish Immunol.">
        <title>Early steps in the European eel (Anguilla anguilla)-Vibrio vulnificus interaction in the gills: Role of the RtxA13 toxin.</title>
        <authorList>
            <person name="Callol A."/>
            <person name="Pajuelo D."/>
            <person name="Ebbesson L."/>
            <person name="Teles M."/>
            <person name="MacKenzie S."/>
            <person name="Amaro C."/>
        </authorList>
    </citation>
    <scope>NUCLEOTIDE SEQUENCE</scope>
</reference>